<organism evidence="1">
    <name type="scientific">Nothobranchius furzeri</name>
    <name type="common">Turquoise killifish</name>
    <dbReference type="NCBI Taxonomy" id="105023"/>
    <lineage>
        <taxon>Eukaryota</taxon>
        <taxon>Metazoa</taxon>
        <taxon>Chordata</taxon>
        <taxon>Craniata</taxon>
        <taxon>Vertebrata</taxon>
        <taxon>Euteleostomi</taxon>
        <taxon>Actinopterygii</taxon>
        <taxon>Neopterygii</taxon>
        <taxon>Teleostei</taxon>
        <taxon>Neoteleostei</taxon>
        <taxon>Acanthomorphata</taxon>
        <taxon>Ovalentaria</taxon>
        <taxon>Atherinomorphae</taxon>
        <taxon>Cyprinodontiformes</taxon>
        <taxon>Nothobranchiidae</taxon>
        <taxon>Nothobranchius</taxon>
    </lineage>
</organism>
<proteinExistence type="predicted"/>
<reference evidence="1" key="2">
    <citation type="submission" date="2016-06" db="EMBL/GenBank/DDBJ databases">
        <title>The genome of a short-lived fish provides insights into sex chromosome evolution and the genetic control of aging.</title>
        <authorList>
            <person name="Reichwald K."/>
            <person name="Felder M."/>
            <person name="Petzold A."/>
            <person name="Koch P."/>
            <person name="Groth M."/>
            <person name="Platzer M."/>
        </authorList>
    </citation>
    <scope>NUCLEOTIDE SEQUENCE</scope>
    <source>
        <tissue evidence="1">Brain</tissue>
    </source>
</reference>
<name>A0A1A8UFJ8_NOTFU</name>
<gene>
    <name evidence="1" type="primary">Nfu_g_1_003967</name>
</gene>
<accession>A0A1A8UFJ8</accession>
<dbReference type="EMBL" id="HAEJ01005451">
    <property type="protein sequence ID" value="SBS45908.1"/>
    <property type="molecule type" value="Transcribed_RNA"/>
</dbReference>
<evidence type="ECO:0000313" key="1">
    <source>
        <dbReference type="EMBL" id="SBS45908.1"/>
    </source>
</evidence>
<feature type="non-terminal residue" evidence="1">
    <location>
        <position position="72"/>
    </location>
</feature>
<sequence>FLSFFKISTMFIAMLHKNVVNRHENFKLVCYPDLPLKRRVASLESHPLQMSFILDSARTNQSNAQCDIFIAT</sequence>
<feature type="non-terminal residue" evidence="1">
    <location>
        <position position="1"/>
    </location>
</feature>
<protein>
    <submittedName>
        <fullName evidence="1">Uncharacterized protein</fullName>
    </submittedName>
</protein>
<reference evidence="1" key="1">
    <citation type="submission" date="2016-05" db="EMBL/GenBank/DDBJ databases">
        <authorList>
            <person name="Lavstsen T."/>
            <person name="Jespersen J.S."/>
        </authorList>
    </citation>
    <scope>NUCLEOTIDE SEQUENCE</scope>
    <source>
        <tissue evidence="1">Brain</tissue>
    </source>
</reference>
<dbReference type="AlphaFoldDB" id="A0A1A8UFJ8"/>